<protein>
    <submittedName>
        <fullName evidence="2">Protein tyrosine-serine phosphatase</fullName>
    </submittedName>
</protein>
<dbReference type="InterPro" id="IPR016130">
    <property type="entry name" value="Tyr_Pase_AS"/>
</dbReference>
<sequence length="338" mass="37147">MDTNTDKSPLPTPPFHILPNIHNLRDAALSVTTSTGASLRPNILFRSADVSKLEVGDWKALNKLGVAHVFDLRSKPEIDKTLLVSGTEKKEEEKGGGKTWIDKMQQAGVTRTWTPIFTEQDYSPEKIAVRFAKYMEEDVRGFVEAYTSILHEAGPAFAVIFRYLADLPAPGKQEKGEEMKLGALVHCTAGKDRTGLFYAVLFAFLDVPAEQIANEYHLTELGLRSIREGKVEMIMKGLAFQSYMKAQMAAATADGGGVEAAEGEEFSPEVLEMGRQAALRMFGAKRESMMGALDVLNTVFGGAREYMKAKCGLDDGVLERLTRNLVVRGGGRTMDAKF</sequence>
<dbReference type="GO" id="GO:0004721">
    <property type="term" value="F:phosphoprotein phosphatase activity"/>
    <property type="evidence" value="ECO:0007669"/>
    <property type="project" value="InterPro"/>
</dbReference>
<dbReference type="Proteomes" id="UP000472372">
    <property type="component" value="Chromosome 1"/>
</dbReference>
<organism evidence="2 3">
    <name type="scientific">Pyrenophora teres f. teres</name>
    <dbReference type="NCBI Taxonomy" id="97479"/>
    <lineage>
        <taxon>Eukaryota</taxon>
        <taxon>Fungi</taxon>
        <taxon>Dikarya</taxon>
        <taxon>Ascomycota</taxon>
        <taxon>Pezizomycotina</taxon>
        <taxon>Dothideomycetes</taxon>
        <taxon>Pleosporomycetidae</taxon>
        <taxon>Pleosporales</taxon>
        <taxon>Pleosporineae</taxon>
        <taxon>Pleosporaceae</taxon>
        <taxon>Pyrenophora</taxon>
    </lineage>
</organism>
<dbReference type="EMBL" id="HG992977">
    <property type="protein sequence ID" value="CAE6996730.1"/>
    <property type="molecule type" value="Genomic_DNA"/>
</dbReference>
<dbReference type="AlphaFoldDB" id="A0A6S6VNY6"/>
<dbReference type="Gene3D" id="3.90.190.10">
    <property type="entry name" value="Protein tyrosine phosphatase superfamily"/>
    <property type="match status" value="1"/>
</dbReference>
<dbReference type="SUPFAM" id="SSF52799">
    <property type="entry name" value="(Phosphotyrosine protein) phosphatases II"/>
    <property type="match status" value="1"/>
</dbReference>
<reference evidence="2" key="1">
    <citation type="submission" date="2021-02" db="EMBL/GenBank/DDBJ databases">
        <authorList>
            <person name="Syme A R."/>
            <person name="Syme A R."/>
            <person name="Moolhuijzen P."/>
        </authorList>
    </citation>
    <scope>NUCLEOTIDE SEQUENCE</scope>
    <source>
        <strain evidence="2">W1-1</strain>
    </source>
</reference>
<accession>A0A6S6VNY6</accession>
<dbReference type="InterPro" id="IPR026893">
    <property type="entry name" value="Tyr/Ser_Pase_IphP-type"/>
</dbReference>
<name>A0A6S6VNY6_9PLEO</name>
<proteinExistence type="predicted"/>
<gene>
    <name evidence="2" type="ORF">PTTW11_00392</name>
</gene>
<dbReference type="Pfam" id="PF13350">
    <property type="entry name" value="Y_phosphatase3"/>
    <property type="match status" value="1"/>
</dbReference>
<feature type="domain" description="Tyrosine specific protein phosphatases" evidence="1">
    <location>
        <begin position="155"/>
        <end position="232"/>
    </location>
</feature>
<evidence type="ECO:0000313" key="3">
    <source>
        <dbReference type="Proteomes" id="UP000472372"/>
    </source>
</evidence>
<dbReference type="InterPro" id="IPR029021">
    <property type="entry name" value="Prot-tyrosine_phosphatase-like"/>
</dbReference>
<evidence type="ECO:0000313" key="2">
    <source>
        <dbReference type="EMBL" id="CAE6996730.1"/>
    </source>
</evidence>
<dbReference type="PROSITE" id="PS00383">
    <property type="entry name" value="TYR_PHOSPHATASE_1"/>
    <property type="match status" value="1"/>
</dbReference>
<evidence type="ECO:0000259" key="1">
    <source>
        <dbReference type="PROSITE" id="PS50056"/>
    </source>
</evidence>
<dbReference type="InterPro" id="IPR000387">
    <property type="entry name" value="Tyr_Pase_dom"/>
</dbReference>
<dbReference type="PROSITE" id="PS50056">
    <property type="entry name" value="TYR_PHOSPHATASE_2"/>
    <property type="match status" value="1"/>
</dbReference>